<sequence length="143" mass="16441">MFIGEYTYSIDEKKRLAIPAKFRQLLGKQAVITRGLDNCLFLYPAKEWKILAQKLSKLPLAQADARGFARLMLTGAMEARLDSLGRILIPDYLKDYASCRKRVVIAGVYNRIEIWDEKKWQEYKNKTETAVGDIAERLKELGV</sequence>
<dbReference type="SUPFAM" id="SSF89447">
    <property type="entry name" value="AbrB/MazE/MraZ-like"/>
    <property type="match status" value="1"/>
</dbReference>
<dbReference type="Pfam" id="PF02381">
    <property type="entry name" value="MraZ"/>
    <property type="match status" value="2"/>
</dbReference>
<keyword evidence="9" id="KW-0132">Cell division</keyword>
<dbReference type="EMBL" id="MHLV01000007">
    <property type="protein sequence ID" value="OGZ18030.1"/>
    <property type="molecule type" value="Genomic_DNA"/>
</dbReference>
<proteinExistence type="inferred from homology"/>
<dbReference type="GO" id="GO:0005737">
    <property type="term" value="C:cytoplasm"/>
    <property type="evidence" value="ECO:0007669"/>
    <property type="project" value="UniProtKB-UniRule"/>
</dbReference>
<dbReference type="CDD" id="cd16321">
    <property type="entry name" value="MraZ_C"/>
    <property type="match status" value="1"/>
</dbReference>
<feature type="domain" description="SpoVT-AbrB" evidence="8">
    <location>
        <begin position="76"/>
        <end position="119"/>
    </location>
</feature>
<comment type="subcellular location">
    <subcellularLocation>
        <location evidence="7">Cytoplasm</location>
        <location evidence="7">Nucleoid</location>
    </subcellularLocation>
</comment>
<dbReference type="InterPro" id="IPR003444">
    <property type="entry name" value="MraZ"/>
</dbReference>
<dbReference type="PANTHER" id="PTHR34701:SF1">
    <property type="entry name" value="TRANSCRIPTIONAL REGULATOR MRAZ"/>
    <property type="match status" value="1"/>
</dbReference>
<name>A0A1G2DYG5_9BACT</name>
<dbReference type="GO" id="GO:0009295">
    <property type="term" value="C:nucleoid"/>
    <property type="evidence" value="ECO:0007669"/>
    <property type="project" value="UniProtKB-SubCell"/>
</dbReference>
<dbReference type="PROSITE" id="PS51740">
    <property type="entry name" value="SPOVT_ABRB"/>
    <property type="match status" value="2"/>
</dbReference>
<keyword evidence="2 7" id="KW-0963">Cytoplasm</keyword>
<dbReference type="InterPro" id="IPR035644">
    <property type="entry name" value="MraZ_C"/>
</dbReference>
<organism evidence="9 10">
    <name type="scientific">Candidatus Nealsonbacteria bacterium RBG_13_36_15</name>
    <dbReference type="NCBI Taxonomy" id="1801660"/>
    <lineage>
        <taxon>Bacteria</taxon>
        <taxon>Candidatus Nealsoniibacteriota</taxon>
    </lineage>
</organism>
<evidence type="ECO:0000313" key="9">
    <source>
        <dbReference type="EMBL" id="OGZ18030.1"/>
    </source>
</evidence>
<dbReference type="InterPro" id="IPR020603">
    <property type="entry name" value="MraZ_dom"/>
</dbReference>
<keyword evidence="4 7" id="KW-0805">Transcription regulation</keyword>
<dbReference type="AlphaFoldDB" id="A0A1G2DYG5"/>
<reference evidence="9 10" key="1">
    <citation type="journal article" date="2016" name="Nat. Commun.">
        <title>Thousands of microbial genomes shed light on interconnected biogeochemical processes in an aquifer system.</title>
        <authorList>
            <person name="Anantharaman K."/>
            <person name="Brown C.T."/>
            <person name="Hug L.A."/>
            <person name="Sharon I."/>
            <person name="Castelle C.J."/>
            <person name="Probst A.J."/>
            <person name="Thomas B.C."/>
            <person name="Singh A."/>
            <person name="Wilkins M.J."/>
            <person name="Karaoz U."/>
            <person name="Brodie E.L."/>
            <person name="Williams K.H."/>
            <person name="Hubbard S.S."/>
            <person name="Banfield J.F."/>
        </authorList>
    </citation>
    <scope>NUCLEOTIDE SEQUENCE [LARGE SCALE GENOMIC DNA]</scope>
</reference>
<keyword evidence="3" id="KW-0677">Repeat</keyword>
<dbReference type="CDD" id="cd16320">
    <property type="entry name" value="MraZ_N"/>
    <property type="match status" value="1"/>
</dbReference>
<dbReference type="Proteomes" id="UP000176752">
    <property type="component" value="Unassembled WGS sequence"/>
</dbReference>
<feature type="domain" description="SpoVT-AbrB" evidence="8">
    <location>
        <begin position="5"/>
        <end position="47"/>
    </location>
</feature>
<dbReference type="Gene3D" id="3.40.1550.20">
    <property type="entry name" value="Transcriptional regulator MraZ domain"/>
    <property type="match status" value="1"/>
</dbReference>
<dbReference type="InterPro" id="IPR035642">
    <property type="entry name" value="MraZ_N"/>
</dbReference>
<keyword evidence="6 7" id="KW-0804">Transcription</keyword>
<comment type="subunit">
    <text evidence="7">Forms oligomers.</text>
</comment>
<evidence type="ECO:0000256" key="2">
    <source>
        <dbReference type="ARBA" id="ARBA00022490"/>
    </source>
</evidence>
<dbReference type="InterPro" id="IPR038619">
    <property type="entry name" value="MraZ_sf"/>
</dbReference>
<evidence type="ECO:0000313" key="10">
    <source>
        <dbReference type="Proteomes" id="UP000176752"/>
    </source>
</evidence>
<evidence type="ECO:0000256" key="6">
    <source>
        <dbReference type="ARBA" id="ARBA00023163"/>
    </source>
</evidence>
<comment type="similarity">
    <text evidence="7">Belongs to the MraZ family.</text>
</comment>
<dbReference type="GO" id="GO:0000976">
    <property type="term" value="F:transcription cis-regulatory region binding"/>
    <property type="evidence" value="ECO:0007669"/>
    <property type="project" value="TreeGrafter"/>
</dbReference>
<evidence type="ECO:0000256" key="7">
    <source>
        <dbReference type="HAMAP-Rule" id="MF_01008"/>
    </source>
</evidence>
<dbReference type="GO" id="GO:2000143">
    <property type="term" value="P:negative regulation of DNA-templated transcription initiation"/>
    <property type="evidence" value="ECO:0007669"/>
    <property type="project" value="TreeGrafter"/>
</dbReference>
<dbReference type="GO" id="GO:0051301">
    <property type="term" value="P:cell division"/>
    <property type="evidence" value="ECO:0007669"/>
    <property type="project" value="UniProtKB-KW"/>
</dbReference>
<evidence type="ECO:0000256" key="4">
    <source>
        <dbReference type="ARBA" id="ARBA00023015"/>
    </source>
</evidence>
<keyword evidence="9" id="KW-0131">Cell cycle</keyword>
<dbReference type="HAMAP" id="MF_01008">
    <property type="entry name" value="MraZ"/>
    <property type="match status" value="1"/>
</dbReference>
<keyword evidence="5 7" id="KW-0238">DNA-binding</keyword>
<evidence type="ECO:0000256" key="5">
    <source>
        <dbReference type="ARBA" id="ARBA00023125"/>
    </source>
</evidence>
<dbReference type="InterPro" id="IPR037914">
    <property type="entry name" value="SpoVT-AbrB_sf"/>
</dbReference>
<accession>A0A1G2DYG5</accession>
<dbReference type="NCBIfam" id="TIGR00242">
    <property type="entry name" value="division/cell wall cluster transcriptional repressor MraZ"/>
    <property type="match status" value="1"/>
</dbReference>
<dbReference type="PANTHER" id="PTHR34701">
    <property type="entry name" value="TRANSCRIPTIONAL REGULATOR MRAZ"/>
    <property type="match status" value="1"/>
</dbReference>
<evidence type="ECO:0000259" key="8">
    <source>
        <dbReference type="PROSITE" id="PS51740"/>
    </source>
</evidence>
<evidence type="ECO:0000256" key="1">
    <source>
        <dbReference type="ARBA" id="ARBA00013860"/>
    </source>
</evidence>
<comment type="caution">
    <text evidence="9">The sequence shown here is derived from an EMBL/GenBank/DDBJ whole genome shotgun (WGS) entry which is preliminary data.</text>
</comment>
<dbReference type="STRING" id="1801660.A2Z78_00605"/>
<protein>
    <recommendedName>
        <fullName evidence="1 7">Transcriptional regulator MraZ</fullName>
    </recommendedName>
</protein>
<evidence type="ECO:0000256" key="3">
    <source>
        <dbReference type="ARBA" id="ARBA00022737"/>
    </source>
</evidence>
<dbReference type="InterPro" id="IPR007159">
    <property type="entry name" value="SpoVT-AbrB_dom"/>
</dbReference>
<gene>
    <name evidence="7" type="primary">mraZ</name>
    <name evidence="9" type="ORF">A2Z78_00605</name>
</gene>
<dbReference type="GO" id="GO:0003700">
    <property type="term" value="F:DNA-binding transcription factor activity"/>
    <property type="evidence" value="ECO:0007669"/>
    <property type="project" value="UniProtKB-UniRule"/>
</dbReference>